<dbReference type="Pfam" id="PF07732">
    <property type="entry name" value="Cu-oxidase_3"/>
    <property type="match status" value="1"/>
</dbReference>
<gene>
    <name evidence="9" type="ORF">BDP27DRAFT_1405071</name>
</gene>
<dbReference type="InterPro" id="IPR001117">
    <property type="entry name" value="Cu-oxidase_2nd"/>
</dbReference>
<accession>A0A9P5PKR3</accession>
<feature type="domain" description="Plastocyanin-like" evidence="7">
    <location>
        <begin position="386"/>
        <end position="512"/>
    </location>
</feature>
<evidence type="ECO:0000256" key="1">
    <source>
        <dbReference type="ARBA" id="ARBA00010609"/>
    </source>
</evidence>
<keyword evidence="4" id="KW-0325">Glycoprotein</keyword>
<feature type="domain" description="Plastocyanin-like" evidence="8">
    <location>
        <begin position="38"/>
        <end position="155"/>
    </location>
</feature>
<feature type="signal peptide" evidence="5">
    <location>
        <begin position="1"/>
        <end position="16"/>
    </location>
</feature>
<dbReference type="SUPFAM" id="SSF49503">
    <property type="entry name" value="Cupredoxins"/>
    <property type="match status" value="3"/>
</dbReference>
<keyword evidence="3" id="KW-1015">Disulfide bond</keyword>
<dbReference type="Pfam" id="PF00394">
    <property type="entry name" value="Cu-oxidase"/>
    <property type="match status" value="1"/>
</dbReference>
<feature type="chain" id="PRO_5040122420" evidence="5">
    <location>
        <begin position="17"/>
        <end position="547"/>
    </location>
</feature>
<evidence type="ECO:0000256" key="4">
    <source>
        <dbReference type="ARBA" id="ARBA00023180"/>
    </source>
</evidence>
<keyword evidence="10" id="KW-1185">Reference proteome</keyword>
<dbReference type="Pfam" id="PF07731">
    <property type="entry name" value="Cu-oxidase_2"/>
    <property type="match status" value="1"/>
</dbReference>
<evidence type="ECO:0000313" key="10">
    <source>
        <dbReference type="Proteomes" id="UP000772434"/>
    </source>
</evidence>
<dbReference type="GO" id="GO:0016491">
    <property type="term" value="F:oxidoreductase activity"/>
    <property type="evidence" value="ECO:0007669"/>
    <property type="project" value="InterPro"/>
</dbReference>
<evidence type="ECO:0000256" key="3">
    <source>
        <dbReference type="ARBA" id="ARBA00023157"/>
    </source>
</evidence>
<evidence type="ECO:0000259" key="8">
    <source>
        <dbReference type="Pfam" id="PF07732"/>
    </source>
</evidence>
<sequence length="547" mass="59471">MIGSAILFALFGRALAQAPGPPPVFPAVTDLHIKNAFLQPDGFNRSFVTAEGIIPGPTISGNKGDTFKINLINELTNGTMILSTSIHWHGIFQEHTNWADGTSSPFVNQCPIAANNSFLYEFTVPDQAGTFWYHSHLATQYCDQLRGGLVVYDPNDMLGDLYDVDDGGTILHVGPLYHVPAPMIPVGSSVVEAGMINSFGRNYFNTEPTPLSVFSVVHGLRYRFRLIHSGCDQPWNVSVDFHSLLFIESDGIEHHPVVADAVQIFVAQRYSFIVTANQTVDNYWLKANNNGASGTPGFAGGINSAILRYLGAPDAEPTKNQTNINQNPLKETDMHPILNPQAPGEPNIDGADVILNLQLFWTIGGNGAIGTTEQGNFFFINGVRFFPPTVPVLLQIISGARTAQELLPTGSVYTLPLNSTIQISFNVTQVFQHGGPHPFHLHGHAFSGIRVAGSDVLNFENPIQRDVIQTGMPGDNVTIRFFTDNAGPWFLHCHIDWHLEGGFAIVLAEGPAETPARNPTPEDWDQLCPTYDALTPLQLGGEGGPTT</sequence>
<dbReference type="PANTHER" id="PTHR11709">
    <property type="entry name" value="MULTI-COPPER OXIDASE"/>
    <property type="match status" value="1"/>
</dbReference>
<dbReference type="PANTHER" id="PTHR11709:SF511">
    <property type="entry name" value="LACCASE"/>
    <property type="match status" value="1"/>
</dbReference>
<dbReference type="OrthoDB" id="2121828at2759"/>
<keyword evidence="5" id="KW-0732">Signal</keyword>
<organism evidence="9 10">
    <name type="scientific">Rhodocollybia butyracea</name>
    <dbReference type="NCBI Taxonomy" id="206335"/>
    <lineage>
        <taxon>Eukaryota</taxon>
        <taxon>Fungi</taxon>
        <taxon>Dikarya</taxon>
        <taxon>Basidiomycota</taxon>
        <taxon>Agaricomycotina</taxon>
        <taxon>Agaricomycetes</taxon>
        <taxon>Agaricomycetidae</taxon>
        <taxon>Agaricales</taxon>
        <taxon>Marasmiineae</taxon>
        <taxon>Omphalotaceae</taxon>
        <taxon>Rhodocollybia</taxon>
    </lineage>
</organism>
<dbReference type="FunFam" id="2.60.40.420:FF:000045">
    <property type="entry name" value="Laccase 2"/>
    <property type="match status" value="1"/>
</dbReference>
<feature type="domain" description="Plastocyanin-like" evidence="6">
    <location>
        <begin position="191"/>
        <end position="311"/>
    </location>
</feature>
<dbReference type="CDD" id="cd13903">
    <property type="entry name" value="CuRO_3_Tv-LCC_like"/>
    <property type="match status" value="1"/>
</dbReference>
<dbReference type="EMBL" id="JADNRY010000110">
    <property type="protein sequence ID" value="KAF9065049.1"/>
    <property type="molecule type" value="Genomic_DNA"/>
</dbReference>
<dbReference type="AlphaFoldDB" id="A0A9P5PKR3"/>
<keyword evidence="2" id="KW-0186">Copper</keyword>
<dbReference type="InterPro" id="IPR011706">
    <property type="entry name" value="Cu-oxidase_C"/>
</dbReference>
<dbReference type="Gene3D" id="2.60.40.420">
    <property type="entry name" value="Cupredoxins - blue copper proteins"/>
    <property type="match status" value="3"/>
</dbReference>
<proteinExistence type="inferred from homology"/>
<dbReference type="GO" id="GO:0005507">
    <property type="term" value="F:copper ion binding"/>
    <property type="evidence" value="ECO:0007669"/>
    <property type="project" value="InterPro"/>
</dbReference>
<reference evidence="9" key="1">
    <citation type="submission" date="2020-11" db="EMBL/GenBank/DDBJ databases">
        <authorList>
            <consortium name="DOE Joint Genome Institute"/>
            <person name="Ahrendt S."/>
            <person name="Riley R."/>
            <person name="Andreopoulos W."/>
            <person name="Labutti K."/>
            <person name="Pangilinan J."/>
            <person name="Ruiz-Duenas F.J."/>
            <person name="Barrasa J.M."/>
            <person name="Sanchez-Garcia M."/>
            <person name="Camarero S."/>
            <person name="Miyauchi S."/>
            <person name="Serrano A."/>
            <person name="Linde D."/>
            <person name="Babiker R."/>
            <person name="Drula E."/>
            <person name="Ayuso-Fernandez I."/>
            <person name="Pacheco R."/>
            <person name="Padilla G."/>
            <person name="Ferreira P."/>
            <person name="Barriuso J."/>
            <person name="Kellner H."/>
            <person name="Castanera R."/>
            <person name="Alfaro M."/>
            <person name="Ramirez L."/>
            <person name="Pisabarro A.G."/>
            <person name="Kuo A."/>
            <person name="Tritt A."/>
            <person name="Lipzen A."/>
            <person name="He G."/>
            <person name="Yan M."/>
            <person name="Ng V."/>
            <person name="Cullen D."/>
            <person name="Martin F."/>
            <person name="Rosso M.-N."/>
            <person name="Henrissat B."/>
            <person name="Hibbett D."/>
            <person name="Martinez A.T."/>
            <person name="Grigoriev I.V."/>
        </authorList>
    </citation>
    <scope>NUCLEOTIDE SEQUENCE</scope>
    <source>
        <strain evidence="9">AH 40177</strain>
    </source>
</reference>
<name>A0A9P5PKR3_9AGAR</name>
<dbReference type="Proteomes" id="UP000772434">
    <property type="component" value="Unassembled WGS sequence"/>
</dbReference>
<comment type="similarity">
    <text evidence="1">Belongs to the multicopper oxidase family.</text>
</comment>
<dbReference type="InterPro" id="IPR008972">
    <property type="entry name" value="Cupredoxin"/>
</dbReference>
<comment type="caution">
    <text evidence="9">The sequence shown here is derived from an EMBL/GenBank/DDBJ whole genome shotgun (WGS) entry which is preliminary data.</text>
</comment>
<evidence type="ECO:0000313" key="9">
    <source>
        <dbReference type="EMBL" id="KAF9065049.1"/>
    </source>
</evidence>
<protein>
    <submittedName>
        <fullName evidence="9">Laccase lcc6</fullName>
    </submittedName>
</protein>
<evidence type="ECO:0000256" key="5">
    <source>
        <dbReference type="SAM" id="SignalP"/>
    </source>
</evidence>
<evidence type="ECO:0000259" key="6">
    <source>
        <dbReference type="Pfam" id="PF00394"/>
    </source>
</evidence>
<dbReference type="InterPro" id="IPR011707">
    <property type="entry name" value="Cu-oxidase-like_N"/>
</dbReference>
<dbReference type="InterPro" id="IPR045087">
    <property type="entry name" value="Cu-oxidase_fam"/>
</dbReference>
<evidence type="ECO:0000256" key="2">
    <source>
        <dbReference type="ARBA" id="ARBA00023008"/>
    </source>
</evidence>
<evidence type="ECO:0000259" key="7">
    <source>
        <dbReference type="Pfam" id="PF07731"/>
    </source>
</evidence>